<dbReference type="Proteomes" id="UP000298049">
    <property type="component" value="Chromosome"/>
</dbReference>
<dbReference type="EC" id="3.2.2.n1" evidence="3"/>
<dbReference type="PANTHER" id="PTHR31223">
    <property type="entry name" value="LOG FAMILY PROTEIN YJL055W"/>
    <property type="match status" value="1"/>
</dbReference>
<dbReference type="PANTHER" id="PTHR31223:SF70">
    <property type="entry name" value="LOG FAMILY PROTEIN YJL055W"/>
    <property type="match status" value="1"/>
</dbReference>
<evidence type="ECO:0000313" key="4">
    <source>
        <dbReference type="EMBL" id="QCF25742.1"/>
    </source>
</evidence>
<keyword evidence="3" id="KW-0378">Hydrolase</keyword>
<comment type="catalytic activity">
    <reaction evidence="1">
        <text>AMP + H2O = D-ribose 5-phosphate + adenine</text>
        <dbReference type="Rhea" id="RHEA:20129"/>
        <dbReference type="ChEBI" id="CHEBI:15377"/>
        <dbReference type="ChEBI" id="CHEBI:16708"/>
        <dbReference type="ChEBI" id="CHEBI:78346"/>
        <dbReference type="ChEBI" id="CHEBI:456215"/>
        <dbReference type="EC" id="3.2.2.4"/>
    </reaction>
</comment>
<dbReference type="Pfam" id="PF03641">
    <property type="entry name" value="Lysine_decarbox"/>
    <property type="match status" value="1"/>
</dbReference>
<name>A0A4P7XHM6_9ALTE</name>
<dbReference type="Gene3D" id="3.40.50.450">
    <property type="match status" value="1"/>
</dbReference>
<reference evidence="4 5" key="1">
    <citation type="submission" date="2018-07" db="EMBL/GenBank/DDBJ databases">
        <title>Marsedoiliclastica nanhaica gen. nov. sp. nov., a novel marine hydrocarbonoclastic bacterium isolated from an in-situ enriched hydrocarbon-degrading consortium in deep-sea sediment.</title>
        <authorList>
            <person name="Dong C."/>
            <person name="Ma T."/>
            <person name="Liu R."/>
            <person name="Shao Z."/>
        </authorList>
    </citation>
    <scope>NUCLEOTIDE SEQUENCE [LARGE SCALE GENOMIC DNA]</scope>
    <source>
        <strain evidence="5">soil36-7</strain>
    </source>
</reference>
<dbReference type="NCBIfam" id="TIGR00730">
    <property type="entry name" value="Rossman fold protein, TIGR00730 family"/>
    <property type="match status" value="1"/>
</dbReference>
<evidence type="ECO:0000256" key="2">
    <source>
        <dbReference type="ARBA" id="ARBA00006763"/>
    </source>
</evidence>
<keyword evidence="3" id="KW-0203">Cytokinin biosynthesis</keyword>
<dbReference type="OrthoDB" id="9801098at2"/>
<keyword evidence="5" id="KW-1185">Reference proteome</keyword>
<dbReference type="EMBL" id="CP031093">
    <property type="protein sequence ID" value="QCF25742.1"/>
    <property type="molecule type" value="Genomic_DNA"/>
</dbReference>
<dbReference type="InterPro" id="IPR005269">
    <property type="entry name" value="LOG"/>
</dbReference>
<dbReference type="KEGG" id="hmi:soil367_07315"/>
<accession>A0A4P7XHM6</accession>
<proteinExistence type="inferred from homology"/>
<dbReference type="GO" id="GO:0008714">
    <property type="term" value="F:AMP nucleosidase activity"/>
    <property type="evidence" value="ECO:0007669"/>
    <property type="project" value="UniProtKB-EC"/>
</dbReference>
<comment type="similarity">
    <text evidence="2 3">Belongs to the LOG family.</text>
</comment>
<evidence type="ECO:0000256" key="1">
    <source>
        <dbReference type="ARBA" id="ARBA00000274"/>
    </source>
</evidence>
<dbReference type="SUPFAM" id="SSF102405">
    <property type="entry name" value="MCP/YpsA-like"/>
    <property type="match status" value="1"/>
</dbReference>
<dbReference type="AlphaFoldDB" id="A0A4P7XHM6"/>
<dbReference type="GO" id="GO:0005829">
    <property type="term" value="C:cytosol"/>
    <property type="evidence" value="ECO:0007669"/>
    <property type="project" value="TreeGrafter"/>
</dbReference>
<organism evidence="4 5">
    <name type="scientific">Hydrocarboniclastica marina</name>
    <dbReference type="NCBI Taxonomy" id="2259620"/>
    <lineage>
        <taxon>Bacteria</taxon>
        <taxon>Pseudomonadati</taxon>
        <taxon>Pseudomonadota</taxon>
        <taxon>Gammaproteobacteria</taxon>
        <taxon>Alteromonadales</taxon>
        <taxon>Alteromonadaceae</taxon>
        <taxon>Hydrocarboniclastica</taxon>
    </lineage>
</organism>
<gene>
    <name evidence="4" type="ORF">soil367_07315</name>
</gene>
<dbReference type="InterPro" id="IPR031100">
    <property type="entry name" value="LOG_fam"/>
</dbReference>
<sequence length="188" mass="20931">MRIAVFCGSSPGRSADYEVQARQLGEVLVTNNIDLVFGGGHVGLMGIIADTVMAAGGRAYGVIPRALSEREVAHQRLTSLEIVEDMHQRKARMAELADGFIALPGGVGTLEELFEVWTWAQLGLHAKPVGLLNVEGFYDLLARFIDQLVTEEFLGQVYRDMLLVDNSPQNLIDRFRDYTPPRRKWSQD</sequence>
<protein>
    <recommendedName>
        <fullName evidence="3">Cytokinin riboside 5'-monophosphate phosphoribohydrolase</fullName>
        <ecNumber evidence="3">3.2.2.n1</ecNumber>
    </recommendedName>
</protein>
<evidence type="ECO:0000256" key="3">
    <source>
        <dbReference type="RuleBase" id="RU363015"/>
    </source>
</evidence>
<dbReference type="RefSeq" id="WP_136548335.1">
    <property type="nucleotide sequence ID" value="NZ_CP031093.1"/>
</dbReference>
<dbReference type="GO" id="GO:0009691">
    <property type="term" value="P:cytokinin biosynthetic process"/>
    <property type="evidence" value="ECO:0007669"/>
    <property type="project" value="UniProtKB-UniRule"/>
</dbReference>
<evidence type="ECO:0000313" key="5">
    <source>
        <dbReference type="Proteomes" id="UP000298049"/>
    </source>
</evidence>